<proteinExistence type="predicted"/>
<dbReference type="EMBL" id="LAZR01028871">
    <property type="protein sequence ID" value="KKL61263.1"/>
    <property type="molecule type" value="Genomic_DNA"/>
</dbReference>
<reference evidence="1" key="1">
    <citation type="journal article" date="2015" name="Nature">
        <title>Complex archaea that bridge the gap between prokaryotes and eukaryotes.</title>
        <authorList>
            <person name="Spang A."/>
            <person name="Saw J.H."/>
            <person name="Jorgensen S.L."/>
            <person name="Zaremba-Niedzwiedzka K."/>
            <person name="Martijn J."/>
            <person name="Lind A.E."/>
            <person name="van Eijk R."/>
            <person name="Schleper C."/>
            <person name="Guy L."/>
            <person name="Ettema T.J."/>
        </authorList>
    </citation>
    <scope>NUCLEOTIDE SEQUENCE</scope>
</reference>
<comment type="caution">
    <text evidence="1">The sequence shown here is derived from an EMBL/GenBank/DDBJ whole genome shotgun (WGS) entry which is preliminary data.</text>
</comment>
<name>A0A0F9DHY0_9ZZZZ</name>
<gene>
    <name evidence="1" type="ORF">LCGC14_2197030</name>
</gene>
<evidence type="ECO:0000313" key="1">
    <source>
        <dbReference type="EMBL" id="KKL61263.1"/>
    </source>
</evidence>
<protein>
    <submittedName>
        <fullName evidence="1">Uncharacterized protein</fullName>
    </submittedName>
</protein>
<organism evidence="1">
    <name type="scientific">marine sediment metagenome</name>
    <dbReference type="NCBI Taxonomy" id="412755"/>
    <lineage>
        <taxon>unclassified sequences</taxon>
        <taxon>metagenomes</taxon>
        <taxon>ecological metagenomes</taxon>
    </lineage>
</organism>
<dbReference type="AlphaFoldDB" id="A0A0F9DHY0"/>
<accession>A0A0F9DHY0</accession>
<sequence length="104" mass="11592">MIQSWWLPKYPPHKCPTCDWEHRKIPPLRVVQDIGGEEDVPVECAPFEILGVMGGGSSPGHEHACEVNDGILKPDTRVQVIALFWGLPGSSQPLEPQPRILMMN</sequence>